<dbReference type="AlphaFoldDB" id="J9H885"/>
<evidence type="ECO:0000256" key="1">
    <source>
        <dbReference type="ARBA" id="ARBA00022801"/>
    </source>
</evidence>
<feature type="non-terminal residue" evidence="2">
    <location>
        <position position="99"/>
    </location>
</feature>
<dbReference type="Gene3D" id="3.20.20.140">
    <property type="entry name" value="Metal-dependent hydrolases"/>
    <property type="match status" value="1"/>
</dbReference>
<name>J9H885_9ZZZZ</name>
<gene>
    <name evidence="2" type="ORF">EVA_00953</name>
</gene>
<dbReference type="InterPro" id="IPR011059">
    <property type="entry name" value="Metal-dep_hydrolase_composite"/>
</dbReference>
<sequence>MLKQILNGRILTPEGWLENGSVIVEGNKIKNVINSSLPVEGAEHIDAKGCVVVPGGIEMHVHGGGGRDFMEGTEEAFREAIKAHMEYGTTSIFPTLSSS</sequence>
<comment type="caution">
    <text evidence="2">The sequence shown here is derived from an EMBL/GenBank/DDBJ whole genome shotgun (WGS) entry which is preliminary data.</text>
</comment>
<evidence type="ECO:0000313" key="2">
    <source>
        <dbReference type="EMBL" id="EJX10575.1"/>
    </source>
</evidence>
<dbReference type="InterPro" id="IPR032466">
    <property type="entry name" value="Metal_Hydrolase"/>
</dbReference>
<dbReference type="GO" id="GO:0008448">
    <property type="term" value="F:N-acetylglucosamine-6-phosphate deacetylase activity"/>
    <property type="evidence" value="ECO:0007669"/>
    <property type="project" value="TreeGrafter"/>
</dbReference>
<dbReference type="PANTHER" id="PTHR11113">
    <property type="entry name" value="N-ACETYLGLUCOSAMINE-6-PHOSPHATE DEACETYLASE"/>
    <property type="match status" value="1"/>
</dbReference>
<accession>J9H885</accession>
<dbReference type="PANTHER" id="PTHR11113:SF14">
    <property type="entry name" value="N-ACETYLGLUCOSAMINE-6-PHOSPHATE DEACETYLASE"/>
    <property type="match status" value="1"/>
</dbReference>
<reference evidence="2" key="1">
    <citation type="journal article" date="2012" name="PLoS ONE">
        <title>Gene sets for utilization of primary and secondary nutrition supplies in the distal gut of endangered iberian lynx.</title>
        <authorList>
            <person name="Alcaide M."/>
            <person name="Messina E."/>
            <person name="Richter M."/>
            <person name="Bargiela R."/>
            <person name="Peplies J."/>
            <person name="Huws S.A."/>
            <person name="Newbold C.J."/>
            <person name="Golyshin P.N."/>
            <person name="Simon M.A."/>
            <person name="Lopez G."/>
            <person name="Yakimov M.M."/>
            <person name="Ferrer M."/>
        </authorList>
    </citation>
    <scope>NUCLEOTIDE SEQUENCE</scope>
</reference>
<protein>
    <submittedName>
        <fullName evidence="2">N-acetylglucosamine-6-phosphate deacetylase</fullName>
    </submittedName>
</protein>
<organism evidence="2">
    <name type="scientific">gut metagenome</name>
    <dbReference type="NCBI Taxonomy" id="749906"/>
    <lineage>
        <taxon>unclassified sequences</taxon>
        <taxon>metagenomes</taxon>
        <taxon>organismal metagenomes</taxon>
    </lineage>
</organism>
<dbReference type="SUPFAM" id="SSF51338">
    <property type="entry name" value="Composite domain of metallo-dependent hydrolases"/>
    <property type="match status" value="1"/>
</dbReference>
<dbReference type="Gene3D" id="2.30.40.10">
    <property type="entry name" value="Urease, subunit C, domain 1"/>
    <property type="match status" value="1"/>
</dbReference>
<keyword evidence="1" id="KW-0378">Hydrolase</keyword>
<proteinExistence type="predicted"/>
<dbReference type="GO" id="GO:0006046">
    <property type="term" value="P:N-acetylglucosamine catabolic process"/>
    <property type="evidence" value="ECO:0007669"/>
    <property type="project" value="TreeGrafter"/>
</dbReference>
<dbReference type="EMBL" id="AMCI01000155">
    <property type="protein sequence ID" value="EJX10575.1"/>
    <property type="molecule type" value="Genomic_DNA"/>
</dbReference>
<dbReference type="SUPFAM" id="SSF51556">
    <property type="entry name" value="Metallo-dependent hydrolases"/>
    <property type="match status" value="1"/>
</dbReference>